<feature type="domain" description="ATPase AAA-type core" evidence="1">
    <location>
        <begin position="185"/>
        <end position="314"/>
    </location>
</feature>
<reference evidence="2 3" key="1">
    <citation type="submission" date="2020-03" db="EMBL/GenBank/DDBJ databases">
        <title>Genomic Encyclopedia of Type Strains, Phase IV (KMG-IV): sequencing the most valuable type-strain genomes for metagenomic binning, comparative biology and taxonomic classification.</title>
        <authorList>
            <person name="Goeker M."/>
        </authorList>
    </citation>
    <scope>NUCLEOTIDE SEQUENCE [LARGE SCALE GENOMIC DNA]</scope>
    <source>
        <strain evidence="2 3">DSM 26613</strain>
    </source>
</reference>
<protein>
    <submittedName>
        <fullName evidence="2">ATPase</fullName>
    </submittedName>
</protein>
<accession>A0ABX0WQK6</accession>
<dbReference type="Pfam" id="PF13304">
    <property type="entry name" value="AAA_21"/>
    <property type="match status" value="2"/>
</dbReference>
<keyword evidence="3" id="KW-1185">Reference proteome</keyword>
<dbReference type="InterPro" id="IPR027417">
    <property type="entry name" value="P-loop_NTPase"/>
</dbReference>
<dbReference type="CDD" id="cd00267">
    <property type="entry name" value="ABC_ATPase"/>
    <property type="match status" value="1"/>
</dbReference>
<dbReference type="EMBL" id="JAATIZ010000001">
    <property type="protein sequence ID" value="NJB64547.1"/>
    <property type="molecule type" value="Genomic_DNA"/>
</dbReference>
<comment type="caution">
    <text evidence="2">The sequence shown here is derived from an EMBL/GenBank/DDBJ whole genome shotgun (WGS) entry which is preliminary data.</text>
</comment>
<dbReference type="PANTHER" id="PTHR32182">
    <property type="entry name" value="DNA REPLICATION AND REPAIR PROTEIN RECF"/>
    <property type="match status" value="1"/>
</dbReference>
<name>A0ABX0WQK6_9BURK</name>
<evidence type="ECO:0000313" key="2">
    <source>
        <dbReference type="EMBL" id="NJB64547.1"/>
    </source>
</evidence>
<dbReference type="RefSeq" id="WP_167660705.1">
    <property type="nucleotide sequence ID" value="NZ_BMCQ01000004.1"/>
</dbReference>
<evidence type="ECO:0000259" key="1">
    <source>
        <dbReference type="Pfam" id="PF13304"/>
    </source>
</evidence>
<dbReference type="Gene3D" id="3.40.50.300">
    <property type="entry name" value="P-loop containing nucleotide triphosphate hydrolases"/>
    <property type="match status" value="1"/>
</dbReference>
<evidence type="ECO:0000313" key="3">
    <source>
        <dbReference type="Proteomes" id="UP000783934"/>
    </source>
</evidence>
<dbReference type="InterPro" id="IPR003959">
    <property type="entry name" value="ATPase_AAA_core"/>
</dbReference>
<organism evidence="2 3">
    <name type="scientific">Paenalcaligenes hominis</name>
    <dbReference type="NCBI Taxonomy" id="643674"/>
    <lineage>
        <taxon>Bacteria</taxon>
        <taxon>Pseudomonadati</taxon>
        <taxon>Pseudomonadota</taxon>
        <taxon>Betaproteobacteria</taxon>
        <taxon>Burkholderiales</taxon>
        <taxon>Alcaligenaceae</taxon>
        <taxon>Paenalcaligenes</taxon>
    </lineage>
</organism>
<gene>
    <name evidence="2" type="ORF">GGR41_000768</name>
</gene>
<dbReference type="InterPro" id="IPR014555">
    <property type="entry name" value="RecF-like"/>
</dbReference>
<dbReference type="Proteomes" id="UP000783934">
    <property type="component" value="Unassembled WGS sequence"/>
</dbReference>
<sequence length="368" mass="41543">MSEISTHLKRVQVQGFKSIKELDLAMNPINILIGANGSGKSNFISLFTFLRHLSEGKLQTYVEKNGFANVFFHFGSKQTERIMIDLTVNNNSYHVKFVHGEANDALVFEEEYCTYAQSNKHFYVKGSLGESGLLPNADADSKPVRKYTLDYLQNCRVYHFHDTSATAAFKQAQKLSANTYLYSDAANLAPFLLFLREHYPASYQDIITAIQTVAPFFHDFYLLPQGRAGDESLLLRWTHRESETPFSANQLSDGTARFICMATLFLQPDELRPDTIILDEPELGLHPAALEVLAEIIKATSKTTQVICSTQSVTFANHFAPEDFIVVDQRQGVSDFSRLQPESLSEWLADYGMGDIWNKNLIGGRPEW</sequence>
<dbReference type="PIRSF" id="PIRSF029347">
    <property type="entry name" value="RecF"/>
    <property type="match status" value="1"/>
</dbReference>
<feature type="domain" description="ATPase AAA-type core" evidence="1">
    <location>
        <begin position="29"/>
        <end position="65"/>
    </location>
</feature>
<dbReference type="PANTHER" id="PTHR32182:SF22">
    <property type="entry name" value="ATP-DEPENDENT ENDONUCLEASE, OLD FAMILY-RELATED"/>
    <property type="match status" value="1"/>
</dbReference>
<dbReference type="SUPFAM" id="SSF52540">
    <property type="entry name" value="P-loop containing nucleoside triphosphate hydrolases"/>
    <property type="match status" value="1"/>
</dbReference>
<proteinExistence type="predicted"/>